<name>A0A8H7VXN1_9FUNG</name>
<dbReference type="Pfam" id="PF00467">
    <property type="entry name" value="KOW"/>
    <property type="match status" value="1"/>
</dbReference>
<dbReference type="GO" id="GO:0003729">
    <property type="term" value="F:mRNA binding"/>
    <property type="evidence" value="ECO:0007669"/>
    <property type="project" value="TreeGrafter"/>
</dbReference>
<feature type="region of interest" description="Disordered" evidence="14">
    <location>
        <begin position="741"/>
        <end position="907"/>
    </location>
</feature>
<dbReference type="InterPro" id="IPR057934">
    <property type="entry name" value="KOW_Spt5_7"/>
</dbReference>
<feature type="domain" description="Spt5 C-terminal" evidence="17">
    <location>
        <begin position="763"/>
        <end position="929"/>
    </location>
</feature>
<feature type="region of interest" description="Disordered" evidence="14">
    <location>
        <begin position="620"/>
        <end position="672"/>
    </location>
</feature>
<comment type="similarity">
    <text evidence="2 13">Belongs to the SPT5 family.</text>
</comment>
<dbReference type="InterPro" id="IPR006645">
    <property type="entry name" value="NGN-like_dom"/>
</dbReference>
<dbReference type="GO" id="GO:0032044">
    <property type="term" value="C:DSIF complex"/>
    <property type="evidence" value="ECO:0007669"/>
    <property type="project" value="TreeGrafter"/>
</dbReference>
<dbReference type="EMBL" id="JAEPRE010000175">
    <property type="protein sequence ID" value="KAG2230949.1"/>
    <property type="molecule type" value="Genomic_DNA"/>
</dbReference>
<evidence type="ECO:0000256" key="11">
    <source>
        <dbReference type="ARBA" id="ARBA00024691"/>
    </source>
</evidence>
<protein>
    <recommendedName>
        <fullName evidence="3 13">Transcription elongation factor SPT5</fullName>
    </recommendedName>
</protein>
<dbReference type="InterPro" id="IPR024945">
    <property type="entry name" value="Spt5_C_dom"/>
</dbReference>
<evidence type="ECO:0000256" key="6">
    <source>
        <dbReference type="ARBA" id="ARBA00022737"/>
    </source>
</evidence>
<dbReference type="CDD" id="cd06083">
    <property type="entry name" value="KOW_Spt5_3"/>
    <property type="match status" value="1"/>
</dbReference>
<feature type="compositionally biased region" description="Gly residues" evidence="14">
    <location>
        <begin position="640"/>
        <end position="670"/>
    </location>
</feature>
<dbReference type="SMART" id="SM00738">
    <property type="entry name" value="NGN"/>
    <property type="match status" value="1"/>
</dbReference>
<evidence type="ECO:0000313" key="18">
    <source>
        <dbReference type="EMBL" id="KAG2230949.1"/>
    </source>
</evidence>
<dbReference type="CDD" id="cd06085">
    <property type="entry name" value="KOW_Spt5_5"/>
    <property type="match status" value="1"/>
</dbReference>
<dbReference type="InterPro" id="IPR039659">
    <property type="entry name" value="SPT5"/>
</dbReference>
<evidence type="ECO:0000259" key="17">
    <source>
        <dbReference type="SMART" id="SM01104"/>
    </source>
</evidence>
<dbReference type="SMART" id="SM00739">
    <property type="entry name" value="KOW"/>
    <property type="match status" value="5"/>
</dbReference>
<comment type="caution">
    <text evidence="18">The sequence shown here is derived from an EMBL/GenBank/DDBJ whole genome shotgun (WGS) entry which is preliminary data.</text>
</comment>
<dbReference type="GO" id="GO:0006357">
    <property type="term" value="P:regulation of transcription by RNA polymerase II"/>
    <property type="evidence" value="ECO:0007669"/>
    <property type="project" value="InterPro"/>
</dbReference>
<feature type="domain" description="KOW" evidence="16">
    <location>
        <begin position="1056"/>
        <end position="1083"/>
    </location>
</feature>
<dbReference type="InterPro" id="IPR022581">
    <property type="entry name" value="Spt5_N"/>
</dbReference>
<dbReference type="InterPro" id="IPR005100">
    <property type="entry name" value="NGN-domain"/>
</dbReference>
<keyword evidence="10 13" id="KW-0539">Nucleus</keyword>
<keyword evidence="5" id="KW-0597">Phosphoprotein</keyword>
<dbReference type="AlphaFoldDB" id="A0A8H7VXN1"/>
<dbReference type="InterPro" id="IPR036735">
    <property type="entry name" value="NGN_dom_sf"/>
</dbReference>
<dbReference type="SUPFAM" id="SSF50104">
    <property type="entry name" value="Translation proteins SH3-like domain"/>
    <property type="match status" value="1"/>
</dbReference>
<comment type="subunit">
    <text evidence="12">Component of the SPT4-SPT5 complex. Interacts with RNA polymerase II.</text>
</comment>
<comment type="function">
    <text evidence="11 13">The SPT4-SPT5 complex mediates both activation and inhibition of transcription elongation, and plays a role in pre-mRNA processing. This complex seems to be important for the stability of the RNA polymerase II elongation machinery on the chromatin template but not for the inherent ability of this machinery to translocate down the gene.</text>
</comment>
<dbReference type="PANTHER" id="PTHR11125">
    <property type="entry name" value="SUPPRESSOR OF TY 5"/>
    <property type="match status" value="1"/>
</dbReference>
<feature type="compositionally biased region" description="Polar residues" evidence="14">
    <location>
        <begin position="774"/>
        <end position="798"/>
    </location>
</feature>
<dbReference type="InterPro" id="IPR041978">
    <property type="entry name" value="KOW_Spt5_5"/>
</dbReference>
<feature type="compositionally biased region" description="Acidic residues" evidence="14">
    <location>
        <begin position="50"/>
        <end position="78"/>
    </location>
</feature>
<dbReference type="Proteomes" id="UP000613177">
    <property type="component" value="Unassembled WGS sequence"/>
</dbReference>
<evidence type="ECO:0000256" key="13">
    <source>
        <dbReference type="PIRNR" id="PIRNR036945"/>
    </source>
</evidence>
<dbReference type="Pfam" id="PF23287">
    <property type="entry name" value="KOW7_SPT5"/>
    <property type="match status" value="1"/>
</dbReference>
<evidence type="ECO:0000256" key="14">
    <source>
        <dbReference type="SAM" id="MobiDB-lite"/>
    </source>
</evidence>
<evidence type="ECO:0000256" key="1">
    <source>
        <dbReference type="ARBA" id="ARBA00004123"/>
    </source>
</evidence>
<feature type="compositionally biased region" description="Polar residues" evidence="14">
    <location>
        <begin position="958"/>
        <end position="975"/>
    </location>
</feature>
<evidence type="ECO:0000256" key="7">
    <source>
        <dbReference type="ARBA" id="ARBA00023015"/>
    </source>
</evidence>
<feature type="domain" description="KOW" evidence="16">
    <location>
        <begin position="235"/>
        <end position="262"/>
    </location>
</feature>
<evidence type="ECO:0000256" key="12">
    <source>
        <dbReference type="ARBA" id="ARBA00025870"/>
    </source>
</evidence>
<dbReference type="Gene3D" id="2.30.30.30">
    <property type="match status" value="3"/>
</dbReference>
<evidence type="ECO:0000256" key="5">
    <source>
        <dbReference type="ARBA" id="ARBA00022553"/>
    </source>
</evidence>
<dbReference type="InterPro" id="IPR041977">
    <property type="entry name" value="KOW_Spt5_4"/>
</dbReference>
<keyword evidence="4" id="KW-0678">Repressor</keyword>
<dbReference type="InterPro" id="IPR057936">
    <property type="entry name" value="KOWx_Spt5"/>
</dbReference>
<feature type="domain" description="NusG-like N-terminal" evidence="15">
    <location>
        <begin position="141"/>
        <end position="230"/>
    </location>
</feature>
<keyword evidence="7" id="KW-0805">Transcription regulation</keyword>
<dbReference type="Pfam" id="PF03439">
    <property type="entry name" value="Spt5-NGN"/>
    <property type="match status" value="1"/>
</dbReference>
<accession>A0A8H7VXN1</accession>
<dbReference type="CDD" id="cd06086">
    <property type="entry name" value="KOW_Spt5_6"/>
    <property type="match status" value="1"/>
</dbReference>
<dbReference type="PIRSF" id="PIRSF036945">
    <property type="entry name" value="Spt5"/>
    <property type="match status" value="1"/>
</dbReference>
<dbReference type="InterPro" id="IPR017071">
    <property type="entry name" value="TF_Spt5_eukaryote"/>
</dbReference>
<evidence type="ECO:0000256" key="8">
    <source>
        <dbReference type="ARBA" id="ARBA00023159"/>
    </source>
</evidence>
<dbReference type="SMART" id="SM01104">
    <property type="entry name" value="CTD"/>
    <property type="match status" value="1"/>
</dbReference>
<dbReference type="PANTHER" id="PTHR11125:SF7">
    <property type="entry name" value="TRANSCRIPTION ELONGATION FACTOR SPT5"/>
    <property type="match status" value="1"/>
</dbReference>
<sequence length="1114" mass="122535">MALKRSDKRDANKEDNVPLHDEEDEEEEEDDDEDTRPTKRKYNPFIDEMAIVDDDEDDDDEDEEYGREDGFIEEENEEVTSTKTTARRHLDLDRRRREMEGMDDEQVAAFYAEKYGGRSKPQSFKDTEEVPQQLLLPSVNDPNLWMVKCKPGKEKDVIFGLMKRCFDRQETVNSLDTFSAFARETLKGYIYVEARRQAHVQEALANIPNVYMSTLMLVPIKDMVDSISVQKKEVEIPLGGWVRIKRGTYAGDLAQVMEVSDSQDQARVKVVPRLDLDTANDEELNSGLNKKRKKGVRATPKLFNPERLANRSISSLQKKGPYWVYNGDHYRDGYLEKYMKVTTLQIEDVNPTLDEIARFAGSGELNGEDGERSIDLTSLSSMALNNAQAQTMFQNGDVVSVIEGDMIHSWGTVENVHDSSVVVSLDMDGIKKRVTLPAKQLRKKFKAGDHVKVINGRFKDESGMVLNIEDSIVTLLSDASLKEVRVFAKDLREAAEVMFGKTVIGNYELHDLVQLDFYNVGVIVKVDRDSFKVLTQNGEMRTVEPHQITNKRDSNKAVATDANGNSIRSGDTVLEVGDKRNCSVLHLYRNLVFLHSREHADNFGVWVTNTRSIVSAATRGRILPNPERQNPQFGNPPANGGFGRDNGRGSVRGGARGGGAPTRGGFYGRGRGGRDNLIAKTVRISQGPHKGYIGIVKDATDTQARVELHTSSKVISVEKNHLMILDAQGNSIGQAAPDRFDSPSSNNGGFARPMATPSRYGDGAMTPMHGAASGSRTPAWNSGSKTPAWNSGARTPNPYNDGGRTPAWDSGSKTPMWGHETPAWNSSSSNNNNNSSNNHHHSHHESSNSSSRESRSSQSYHPRSSSSSSQAPKPSSSYSSSSSNRFADADTAPTPGASWTAPTPAASYEARAPTPAINFAQTPYDAPTPYEAAPTPGAGLIPPTPAAMMSAPTPGSYLPTTPGNFMPTTPATGLPQTPFMPTGGDYGHIEDQGDQGEDNWPIEEIEVKLKRSQGDAQQGQVGRIVTVNRNSRKCLVSLEDGQQNVDMSFDYLEPVRPSKKDNVRIILGEHRGELGSLVGVDSHDGIVRLRGDGTGYKILSMNSVAKYTGTDNVD</sequence>
<dbReference type="InterPro" id="IPR014722">
    <property type="entry name" value="Rib_uL2_dom2"/>
</dbReference>
<dbReference type="CDD" id="cd06081">
    <property type="entry name" value="KOW_Spt5_1"/>
    <property type="match status" value="1"/>
</dbReference>
<dbReference type="GO" id="GO:0006368">
    <property type="term" value="P:transcription elongation by RNA polymerase II"/>
    <property type="evidence" value="ECO:0007669"/>
    <property type="project" value="TreeGrafter"/>
</dbReference>
<feature type="domain" description="KOW" evidence="16">
    <location>
        <begin position="444"/>
        <end position="471"/>
    </location>
</feature>
<dbReference type="Gene3D" id="3.30.70.940">
    <property type="entry name" value="NusG, N-terminal domain"/>
    <property type="match status" value="1"/>
</dbReference>
<gene>
    <name evidence="18" type="ORF">INT48_001465</name>
</gene>
<keyword evidence="9 13" id="KW-0804">Transcription</keyword>
<feature type="compositionally biased region" description="Acidic residues" evidence="14">
    <location>
        <begin position="21"/>
        <end position="34"/>
    </location>
</feature>
<dbReference type="InterPro" id="IPR041976">
    <property type="entry name" value="KOW_Spt5_3"/>
</dbReference>
<keyword evidence="8" id="KW-0010">Activator</keyword>
<proteinExistence type="inferred from homology"/>
<dbReference type="GO" id="GO:0000785">
    <property type="term" value="C:chromatin"/>
    <property type="evidence" value="ECO:0007669"/>
    <property type="project" value="UniProtKB-ARBA"/>
</dbReference>
<comment type="subcellular location">
    <subcellularLocation>
        <location evidence="1 13">Nucleus</location>
    </subcellularLocation>
</comment>
<reference evidence="18" key="1">
    <citation type="submission" date="2021-01" db="EMBL/GenBank/DDBJ databases">
        <title>Metabolic potential, ecology and presence of endohyphal bacteria is reflected in genomic diversity of Mucoromycotina.</title>
        <authorList>
            <person name="Muszewska A."/>
            <person name="Okrasinska A."/>
            <person name="Steczkiewicz K."/>
            <person name="Drgas O."/>
            <person name="Orlowska M."/>
            <person name="Perlinska-Lenart U."/>
            <person name="Aleksandrzak-Piekarczyk T."/>
            <person name="Szatraj K."/>
            <person name="Zielenkiewicz U."/>
            <person name="Pilsyk S."/>
            <person name="Malc E."/>
            <person name="Mieczkowski P."/>
            <person name="Kruszewska J.S."/>
            <person name="Biernat P."/>
            <person name="Pawlowska J."/>
        </authorList>
    </citation>
    <scope>NUCLEOTIDE SEQUENCE</scope>
    <source>
        <strain evidence="18">WA0000018081</strain>
    </source>
</reference>
<feature type="compositionally biased region" description="Low complexity" evidence="14">
    <location>
        <begin position="825"/>
        <end position="837"/>
    </location>
</feature>
<dbReference type="FunFam" id="2.30.30.30:FF:000018">
    <property type="entry name" value="Transcription elongation factor SPT5"/>
    <property type="match status" value="1"/>
</dbReference>
<dbReference type="FunFam" id="3.30.70.940:FF:000005">
    <property type="entry name" value="Transcription elongation factor SPT5"/>
    <property type="match status" value="1"/>
</dbReference>
<evidence type="ECO:0000256" key="10">
    <source>
        <dbReference type="ARBA" id="ARBA00023242"/>
    </source>
</evidence>
<dbReference type="InterPro" id="IPR008991">
    <property type="entry name" value="Translation_prot_SH3-like_sf"/>
</dbReference>
<evidence type="ECO:0000256" key="9">
    <source>
        <dbReference type="ARBA" id="ARBA00023163"/>
    </source>
</evidence>
<feature type="compositionally biased region" description="Low complexity" evidence="14">
    <location>
        <begin position="847"/>
        <end position="883"/>
    </location>
</feature>
<dbReference type="CDD" id="cd06084">
    <property type="entry name" value="KOW_Spt5_4"/>
    <property type="match status" value="1"/>
</dbReference>
<dbReference type="GO" id="GO:0032784">
    <property type="term" value="P:regulation of DNA-templated transcription elongation"/>
    <property type="evidence" value="ECO:0007669"/>
    <property type="project" value="InterPro"/>
</dbReference>
<dbReference type="InterPro" id="IPR005824">
    <property type="entry name" value="KOW"/>
</dbReference>
<dbReference type="Pfam" id="PF23291">
    <property type="entry name" value="KOW4_SPT5"/>
    <property type="match status" value="1"/>
</dbReference>
<evidence type="ECO:0000256" key="2">
    <source>
        <dbReference type="ARBA" id="ARBA00006956"/>
    </source>
</evidence>
<dbReference type="Pfam" id="PF23037">
    <property type="entry name" value="KOWx_SPT5"/>
    <property type="match status" value="1"/>
</dbReference>
<evidence type="ECO:0000259" key="15">
    <source>
        <dbReference type="SMART" id="SM00738"/>
    </source>
</evidence>
<dbReference type="Pfam" id="PF23042">
    <property type="entry name" value="KOW1_SPT5"/>
    <property type="match status" value="1"/>
</dbReference>
<feature type="region of interest" description="Disordered" evidence="14">
    <location>
        <begin position="1"/>
        <end position="87"/>
    </location>
</feature>
<evidence type="ECO:0000259" key="16">
    <source>
        <dbReference type="SMART" id="SM00739"/>
    </source>
</evidence>
<feature type="domain" description="KOW" evidence="16">
    <location>
        <begin position="392"/>
        <end position="419"/>
    </location>
</feature>
<dbReference type="InterPro" id="IPR039385">
    <property type="entry name" value="NGN_Euk"/>
</dbReference>
<keyword evidence="19" id="KW-1185">Reference proteome</keyword>
<dbReference type="OrthoDB" id="28901at2759"/>
<dbReference type="Pfam" id="PF23290">
    <property type="entry name" value="KOW5_SPT5"/>
    <property type="match status" value="1"/>
</dbReference>
<dbReference type="Pfam" id="PF23284">
    <property type="entry name" value="KOW2_Spt5"/>
    <property type="match status" value="1"/>
</dbReference>
<evidence type="ECO:0000256" key="3">
    <source>
        <dbReference type="ARBA" id="ARBA00020181"/>
    </source>
</evidence>
<dbReference type="CDD" id="cd09888">
    <property type="entry name" value="NGN_Euk"/>
    <property type="match status" value="1"/>
</dbReference>
<feature type="region of interest" description="Disordered" evidence="14">
    <location>
        <begin position="919"/>
        <end position="977"/>
    </location>
</feature>
<dbReference type="InterPro" id="IPR041975">
    <property type="entry name" value="KOW_Spt5_2"/>
</dbReference>
<dbReference type="InterPro" id="IPR041973">
    <property type="entry name" value="KOW_Spt5_1"/>
</dbReference>
<organism evidence="18 19">
    <name type="scientific">Thamnidium elegans</name>
    <dbReference type="NCBI Taxonomy" id="101142"/>
    <lineage>
        <taxon>Eukaryota</taxon>
        <taxon>Fungi</taxon>
        <taxon>Fungi incertae sedis</taxon>
        <taxon>Mucoromycota</taxon>
        <taxon>Mucoromycotina</taxon>
        <taxon>Mucoromycetes</taxon>
        <taxon>Mucorales</taxon>
        <taxon>Mucorineae</taxon>
        <taxon>Mucoraceae</taxon>
        <taxon>Thamnidium</taxon>
    </lineage>
</organism>
<keyword evidence="6" id="KW-0677">Repeat</keyword>
<evidence type="ECO:0000313" key="19">
    <source>
        <dbReference type="Proteomes" id="UP000613177"/>
    </source>
</evidence>
<dbReference type="Pfam" id="PF11942">
    <property type="entry name" value="Spt5_N"/>
    <property type="match status" value="1"/>
</dbReference>
<feature type="domain" description="KOW" evidence="16">
    <location>
        <begin position="675"/>
        <end position="702"/>
    </location>
</feature>
<dbReference type="CDD" id="cd06082">
    <property type="entry name" value="KOW_Spt5_2"/>
    <property type="match status" value="1"/>
</dbReference>
<feature type="compositionally biased region" description="Basic and acidic residues" evidence="14">
    <location>
        <begin position="1"/>
        <end position="20"/>
    </location>
</feature>
<evidence type="ECO:0000256" key="4">
    <source>
        <dbReference type="ARBA" id="ARBA00022491"/>
    </source>
</evidence>
<dbReference type="Pfam" id="PF12815">
    <property type="entry name" value="CTD"/>
    <property type="match status" value="1"/>
</dbReference>